<sequence length="92" mass="10742">MSRRSLWKGSFVDAFLMRLKDNKEQLANKKIWSRRSSILPEFVGSVVRIYNGKSFVRCKITEGKVGHKFGEFAFTRKRRPHKVDAVAKKKAR</sequence>
<dbReference type="HAMAP" id="MF_00531">
    <property type="entry name" value="Ribosomal_uS19"/>
    <property type="match status" value="1"/>
</dbReference>
<comment type="caution">
    <text evidence="8">The sequence shown here is derived from an EMBL/GenBank/DDBJ whole genome shotgun (WGS) entry which is preliminary data.</text>
</comment>
<dbReference type="PRINTS" id="PR00975">
    <property type="entry name" value="RIBOSOMALS19"/>
</dbReference>
<dbReference type="SUPFAM" id="SSF54570">
    <property type="entry name" value="Ribosomal protein S19"/>
    <property type="match status" value="1"/>
</dbReference>
<dbReference type="PANTHER" id="PTHR11880:SF67">
    <property type="entry name" value="SMALL RIBOSOMAL SUBUNIT PROTEIN US19M"/>
    <property type="match status" value="1"/>
</dbReference>
<dbReference type="PIRSF" id="PIRSF002144">
    <property type="entry name" value="Ribosomal_S19"/>
    <property type="match status" value="1"/>
</dbReference>
<dbReference type="Gene3D" id="3.30.860.10">
    <property type="entry name" value="30s Ribosomal Protein S19, Chain A"/>
    <property type="match status" value="1"/>
</dbReference>
<dbReference type="Pfam" id="PF00203">
    <property type="entry name" value="Ribosomal_S19"/>
    <property type="match status" value="1"/>
</dbReference>
<evidence type="ECO:0000256" key="4">
    <source>
        <dbReference type="ARBA" id="ARBA00023128"/>
    </source>
</evidence>
<accession>A0AAW1NG10</accession>
<evidence type="ECO:0000256" key="1">
    <source>
        <dbReference type="ARBA" id="ARBA00004173"/>
    </source>
</evidence>
<dbReference type="GO" id="GO:0000028">
    <property type="term" value="P:ribosomal small subunit assembly"/>
    <property type="evidence" value="ECO:0007669"/>
    <property type="project" value="TreeGrafter"/>
</dbReference>
<dbReference type="Proteomes" id="UP001443914">
    <property type="component" value="Unassembled WGS sequence"/>
</dbReference>
<evidence type="ECO:0000256" key="7">
    <source>
        <dbReference type="RuleBase" id="RU003485"/>
    </source>
</evidence>
<dbReference type="PROSITE" id="PS00323">
    <property type="entry name" value="RIBOSOMAL_S19"/>
    <property type="match status" value="1"/>
</dbReference>
<dbReference type="EMBL" id="JBDFQZ010000001">
    <property type="protein sequence ID" value="KAK9755645.1"/>
    <property type="molecule type" value="Genomic_DNA"/>
</dbReference>
<dbReference type="InterPro" id="IPR002222">
    <property type="entry name" value="Ribosomal_uS19"/>
</dbReference>
<dbReference type="InterPro" id="IPR020934">
    <property type="entry name" value="Ribosomal_uS19_CS"/>
</dbReference>
<dbReference type="GO" id="GO:0003723">
    <property type="term" value="F:RNA binding"/>
    <property type="evidence" value="ECO:0007669"/>
    <property type="project" value="InterPro"/>
</dbReference>
<evidence type="ECO:0000256" key="5">
    <source>
        <dbReference type="ARBA" id="ARBA00023274"/>
    </source>
</evidence>
<dbReference type="InterPro" id="IPR023575">
    <property type="entry name" value="Ribosomal_uS19_SF"/>
</dbReference>
<evidence type="ECO:0000256" key="3">
    <source>
        <dbReference type="ARBA" id="ARBA00022980"/>
    </source>
</evidence>
<keyword evidence="5 7" id="KW-0687">Ribonucleoprotein</keyword>
<dbReference type="PANTHER" id="PTHR11880">
    <property type="entry name" value="RIBOSOMAL PROTEIN S19P FAMILY MEMBER"/>
    <property type="match status" value="1"/>
</dbReference>
<protein>
    <recommendedName>
        <fullName evidence="6">Small ribosomal subunit protein uS19m</fullName>
    </recommendedName>
</protein>
<name>A0AAW1NG10_SAPOF</name>
<proteinExistence type="inferred from homology"/>
<dbReference type="GO" id="GO:0006412">
    <property type="term" value="P:translation"/>
    <property type="evidence" value="ECO:0007669"/>
    <property type="project" value="InterPro"/>
</dbReference>
<evidence type="ECO:0000256" key="6">
    <source>
        <dbReference type="ARBA" id="ARBA00044183"/>
    </source>
</evidence>
<gene>
    <name evidence="8" type="ORF">RND81_01G040600</name>
</gene>
<comment type="subcellular location">
    <subcellularLocation>
        <location evidence="1">Mitochondrion</location>
    </subcellularLocation>
</comment>
<evidence type="ECO:0000313" key="8">
    <source>
        <dbReference type="EMBL" id="KAK9755645.1"/>
    </source>
</evidence>
<evidence type="ECO:0000256" key="2">
    <source>
        <dbReference type="ARBA" id="ARBA00007345"/>
    </source>
</evidence>
<evidence type="ECO:0000313" key="9">
    <source>
        <dbReference type="Proteomes" id="UP001443914"/>
    </source>
</evidence>
<reference evidence="8" key="1">
    <citation type="submission" date="2024-03" db="EMBL/GenBank/DDBJ databases">
        <title>WGS assembly of Saponaria officinalis var. Norfolk2.</title>
        <authorList>
            <person name="Jenkins J."/>
            <person name="Shu S."/>
            <person name="Grimwood J."/>
            <person name="Barry K."/>
            <person name="Goodstein D."/>
            <person name="Schmutz J."/>
            <person name="Leebens-Mack J."/>
            <person name="Osbourn A."/>
        </authorList>
    </citation>
    <scope>NUCLEOTIDE SEQUENCE [LARGE SCALE GENOMIC DNA]</scope>
    <source>
        <strain evidence="8">JIC</strain>
    </source>
</reference>
<dbReference type="AlphaFoldDB" id="A0AAW1NG10"/>
<keyword evidence="4" id="KW-0496">Mitochondrion</keyword>
<dbReference type="GO" id="GO:0005763">
    <property type="term" value="C:mitochondrial small ribosomal subunit"/>
    <property type="evidence" value="ECO:0007669"/>
    <property type="project" value="TreeGrafter"/>
</dbReference>
<dbReference type="NCBIfam" id="TIGR01050">
    <property type="entry name" value="rpsS_bact"/>
    <property type="match status" value="1"/>
</dbReference>
<comment type="similarity">
    <text evidence="2 7">Belongs to the universal ribosomal protein uS19 family.</text>
</comment>
<dbReference type="FunFam" id="3.30.860.10:FF:000003">
    <property type="entry name" value="Ribosomal protein S19, mitochondrial"/>
    <property type="match status" value="1"/>
</dbReference>
<keyword evidence="9" id="KW-1185">Reference proteome</keyword>
<organism evidence="8 9">
    <name type="scientific">Saponaria officinalis</name>
    <name type="common">Common soapwort</name>
    <name type="synonym">Lychnis saponaria</name>
    <dbReference type="NCBI Taxonomy" id="3572"/>
    <lineage>
        <taxon>Eukaryota</taxon>
        <taxon>Viridiplantae</taxon>
        <taxon>Streptophyta</taxon>
        <taxon>Embryophyta</taxon>
        <taxon>Tracheophyta</taxon>
        <taxon>Spermatophyta</taxon>
        <taxon>Magnoliopsida</taxon>
        <taxon>eudicotyledons</taxon>
        <taxon>Gunneridae</taxon>
        <taxon>Pentapetalae</taxon>
        <taxon>Caryophyllales</taxon>
        <taxon>Caryophyllaceae</taxon>
        <taxon>Caryophylleae</taxon>
        <taxon>Saponaria</taxon>
    </lineage>
</organism>
<keyword evidence="3 7" id="KW-0689">Ribosomal protein</keyword>
<dbReference type="GO" id="GO:0003735">
    <property type="term" value="F:structural constituent of ribosome"/>
    <property type="evidence" value="ECO:0007669"/>
    <property type="project" value="InterPro"/>
</dbReference>
<dbReference type="InterPro" id="IPR005732">
    <property type="entry name" value="Ribosomal_uS19_bac-type"/>
</dbReference>